<feature type="transmembrane region" description="Helical" evidence="1">
    <location>
        <begin position="12"/>
        <end position="31"/>
    </location>
</feature>
<keyword evidence="1" id="KW-1133">Transmembrane helix</keyword>
<comment type="caution">
    <text evidence="2">The sequence shown here is derived from an EMBL/GenBank/DDBJ whole genome shotgun (WGS) entry which is preliminary data.</text>
</comment>
<sequence>MISEKYHKTYHNIVALIFTAVAVLHGARIVYGWQAFVGGAAIPFWVSWVALIISIYLAYRGFSFTKK</sequence>
<dbReference type="AlphaFoldDB" id="A0A2H0K6T3"/>
<gene>
    <name evidence="2" type="ORF">COV95_01235</name>
</gene>
<evidence type="ECO:0000256" key="1">
    <source>
        <dbReference type="SAM" id="Phobius"/>
    </source>
</evidence>
<keyword evidence="1" id="KW-0812">Transmembrane</keyword>
<dbReference type="Proteomes" id="UP000229834">
    <property type="component" value="Unassembled WGS sequence"/>
</dbReference>
<evidence type="ECO:0000313" key="2">
    <source>
        <dbReference type="EMBL" id="PIQ66968.1"/>
    </source>
</evidence>
<keyword evidence="1" id="KW-0472">Membrane</keyword>
<evidence type="ECO:0000313" key="3">
    <source>
        <dbReference type="Proteomes" id="UP000229834"/>
    </source>
</evidence>
<accession>A0A2H0K6T3</accession>
<reference evidence="2 3" key="1">
    <citation type="submission" date="2017-09" db="EMBL/GenBank/DDBJ databases">
        <title>Depth-based differentiation of microbial function through sediment-hosted aquifers and enrichment of novel symbionts in the deep terrestrial subsurface.</title>
        <authorList>
            <person name="Probst A.J."/>
            <person name="Ladd B."/>
            <person name="Jarett J.K."/>
            <person name="Geller-Mcgrath D.E."/>
            <person name="Sieber C.M."/>
            <person name="Emerson J.B."/>
            <person name="Anantharaman K."/>
            <person name="Thomas B.C."/>
            <person name="Malmstrom R."/>
            <person name="Stieglmeier M."/>
            <person name="Klingl A."/>
            <person name="Woyke T."/>
            <person name="Ryan C.M."/>
            <person name="Banfield J.F."/>
        </authorList>
    </citation>
    <scope>NUCLEOTIDE SEQUENCE [LARGE SCALE GENOMIC DNA]</scope>
    <source>
        <strain evidence="2">CG11_big_fil_rev_8_21_14_0_20_40_24</strain>
    </source>
</reference>
<feature type="transmembrane region" description="Helical" evidence="1">
    <location>
        <begin position="37"/>
        <end position="59"/>
    </location>
</feature>
<name>A0A2H0K6T3_9BACT</name>
<dbReference type="EMBL" id="PCVC01000040">
    <property type="protein sequence ID" value="PIQ66968.1"/>
    <property type="molecule type" value="Genomic_DNA"/>
</dbReference>
<organism evidence="2 3">
    <name type="scientific">Candidatus Zambryskibacteria bacterium CG11_big_fil_rev_8_21_14_0_20_40_24</name>
    <dbReference type="NCBI Taxonomy" id="1975116"/>
    <lineage>
        <taxon>Bacteria</taxon>
        <taxon>Candidatus Zambryskiibacteriota</taxon>
    </lineage>
</organism>
<proteinExistence type="predicted"/>
<protein>
    <submittedName>
        <fullName evidence="2">Uncharacterized protein</fullName>
    </submittedName>
</protein>